<gene>
    <name evidence="2" type="ORF">LCGC14_0319810</name>
</gene>
<dbReference type="EMBL" id="LAZR01000215">
    <property type="protein sequence ID" value="KKN81368.1"/>
    <property type="molecule type" value="Genomic_DNA"/>
</dbReference>
<feature type="transmembrane region" description="Helical" evidence="1">
    <location>
        <begin position="13"/>
        <end position="35"/>
    </location>
</feature>
<evidence type="ECO:0000256" key="1">
    <source>
        <dbReference type="SAM" id="Phobius"/>
    </source>
</evidence>
<protein>
    <submittedName>
        <fullName evidence="2">Uncharacterized protein</fullName>
    </submittedName>
</protein>
<keyword evidence="1" id="KW-1133">Transmembrane helix</keyword>
<proteinExistence type="predicted"/>
<sequence>MNEITISFELWELLVFIAVINPIWTISSKLGADTYEWVKARRRRR</sequence>
<accession>A0A0F9WRJ2</accession>
<keyword evidence="1" id="KW-0812">Transmembrane</keyword>
<organism evidence="2">
    <name type="scientific">marine sediment metagenome</name>
    <dbReference type="NCBI Taxonomy" id="412755"/>
    <lineage>
        <taxon>unclassified sequences</taxon>
        <taxon>metagenomes</taxon>
        <taxon>ecological metagenomes</taxon>
    </lineage>
</organism>
<keyword evidence="1" id="KW-0472">Membrane</keyword>
<reference evidence="2" key="1">
    <citation type="journal article" date="2015" name="Nature">
        <title>Complex archaea that bridge the gap between prokaryotes and eukaryotes.</title>
        <authorList>
            <person name="Spang A."/>
            <person name="Saw J.H."/>
            <person name="Jorgensen S.L."/>
            <person name="Zaremba-Niedzwiedzka K."/>
            <person name="Martijn J."/>
            <person name="Lind A.E."/>
            <person name="van Eijk R."/>
            <person name="Schleper C."/>
            <person name="Guy L."/>
            <person name="Ettema T.J."/>
        </authorList>
    </citation>
    <scope>NUCLEOTIDE SEQUENCE</scope>
</reference>
<name>A0A0F9WRJ2_9ZZZZ</name>
<dbReference type="AlphaFoldDB" id="A0A0F9WRJ2"/>
<evidence type="ECO:0000313" key="2">
    <source>
        <dbReference type="EMBL" id="KKN81368.1"/>
    </source>
</evidence>
<comment type="caution">
    <text evidence="2">The sequence shown here is derived from an EMBL/GenBank/DDBJ whole genome shotgun (WGS) entry which is preliminary data.</text>
</comment>